<dbReference type="Gene3D" id="2.30.38.10">
    <property type="entry name" value="Luciferase, Domain 3"/>
    <property type="match status" value="1"/>
</dbReference>
<dbReference type="GO" id="GO:0016405">
    <property type="term" value="F:CoA-ligase activity"/>
    <property type="evidence" value="ECO:0007669"/>
    <property type="project" value="TreeGrafter"/>
</dbReference>
<keyword evidence="2" id="KW-0436">Ligase</keyword>
<evidence type="ECO:0000256" key="2">
    <source>
        <dbReference type="ARBA" id="ARBA00022598"/>
    </source>
</evidence>
<evidence type="ECO:0008006" key="7">
    <source>
        <dbReference type="Google" id="ProtNLM"/>
    </source>
</evidence>
<gene>
    <name evidence="5" type="ORF">CTheo_5201</name>
</gene>
<comment type="caution">
    <text evidence="5">The sequence shown here is derived from an EMBL/GenBank/DDBJ whole genome shotgun (WGS) entry which is preliminary data.</text>
</comment>
<feature type="domain" description="AMP-binding enzyme C-terminal" evidence="4">
    <location>
        <begin position="459"/>
        <end position="544"/>
    </location>
</feature>
<sequence>MAHIYRSFFPDYVIPRQSVFSKLFPAESPFDDALPAFIDAATGLTLSRAEVKDLSLRLGHSARNTLKMKRGDTIMIFSPNSIAWPITLFGCVAAGLKCTLANSSYTPSELAHQLKDSGASYVFVHPSLLPTLLKAFELLNVPAREAQKRVIMMTYSTPPTKGTESYTQLDSLLRGGKLAQEEFFDGNASDETVYLCYSSGTTGLSKGVETTHHNINTVLTICRAAFPGLTPGKDVMLGILPFYHIYGCVKLVHYPFTFGIPVVISPPFNPEDFCSYIQKYKITGALIVPPVLVVLASHPAVDKYDLSSLKFFFSGAAPLGAELTARVQKRLRGRGAEILVTQGYGLTETSPTCLLLALQRAEEKVGSAGELLPNLEARLVKEDGTDAKDGEAGEFWLRGPTVMKGYLNNVKATRNSITPDGWFKTGDIAIRDREGFFTIVDRLKELIKYKGFQVPPADLENVLLTHPNIIDVGVIGVDSVEQATELPRAYVVHRAGYGSFKSQVERDAFGKEIQTWIQSRVAKHKYLRGGVSVIEAIPKSAAGKILRRQLRELAKKELATAAPKAKL</sequence>
<comment type="similarity">
    <text evidence="1">Belongs to the ATP-dependent AMP-binding enzyme family.</text>
</comment>
<dbReference type="InterPro" id="IPR000873">
    <property type="entry name" value="AMP-dep_synth/lig_dom"/>
</dbReference>
<dbReference type="PROSITE" id="PS00455">
    <property type="entry name" value="AMP_BINDING"/>
    <property type="match status" value="1"/>
</dbReference>
<accession>A0A5N5QI01</accession>
<dbReference type="Proteomes" id="UP000383932">
    <property type="component" value="Unassembled WGS sequence"/>
</dbReference>
<evidence type="ECO:0000313" key="6">
    <source>
        <dbReference type="Proteomes" id="UP000383932"/>
    </source>
</evidence>
<dbReference type="Pfam" id="PF13193">
    <property type="entry name" value="AMP-binding_C"/>
    <property type="match status" value="1"/>
</dbReference>
<dbReference type="OrthoDB" id="1898221at2759"/>
<proteinExistence type="inferred from homology"/>
<dbReference type="Gene3D" id="3.30.300.30">
    <property type="match status" value="1"/>
</dbReference>
<evidence type="ECO:0000259" key="4">
    <source>
        <dbReference type="Pfam" id="PF13193"/>
    </source>
</evidence>
<feature type="domain" description="AMP-dependent synthetase/ligase" evidence="3">
    <location>
        <begin position="35"/>
        <end position="407"/>
    </location>
</feature>
<dbReference type="CDD" id="cd05911">
    <property type="entry name" value="Firefly_Luc_like"/>
    <property type="match status" value="1"/>
</dbReference>
<dbReference type="InterPro" id="IPR025110">
    <property type="entry name" value="AMP-bd_C"/>
</dbReference>
<reference evidence="5 6" key="1">
    <citation type="journal article" date="2019" name="Fungal Biol. Biotechnol.">
        <title>Draft genome sequence of fastidious pathogen Ceratobasidium theobromae, which causes vascular-streak dieback in Theobroma cacao.</title>
        <authorList>
            <person name="Ali S.S."/>
            <person name="Asman A."/>
            <person name="Shao J."/>
            <person name="Firmansyah A.P."/>
            <person name="Susilo A.W."/>
            <person name="Rosmana A."/>
            <person name="McMahon P."/>
            <person name="Junaid M."/>
            <person name="Guest D."/>
            <person name="Kheng T.Y."/>
            <person name="Meinhardt L.W."/>
            <person name="Bailey B.A."/>
        </authorList>
    </citation>
    <scope>NUCLEOTIDE SEQUENCE [LARGE SCALE GENOMIC DNA]</scope>
    <source>
        <strain evidence="5 6">CT2</strain>
    </source>
</reference>
<protein>
    <recommendedName>
        <fullName evidence="7">4-coumarate-CoA ligase</fullName>
    </recommendedName>
</protein>
<organism evidence="5 6">
    <name type="scientific">Ceratobasidium theobromae</name>
    <dbReference type="NCBI Taxonomy" id="1582974"/>
    <lineage>
        <taxon>Eukaryota</taxon>
        <taxon>Fungi</taxon>
        <taxon>Dikarya</taxon>
        <taxon>Basidiomycota</taxon>
        <taxon>Agaricomycotina</taxon>
        <taxon>Agaricomycetes</taxon>
        <taxon>Cantharellales</taxon>
        <taxon>Ceratobasidiaceae</taxon>
        <taxon>Ceratobasidium</taxon>
    </lineage>
</organism>
<dbReference type="Gene3D" id="3.40.50.980">
    <property type="match status" value="2"/>
</dbReference>
<name>A0A5N5QI01_9AGAM</name>
<dbReference type="PANTHER" id="PTHR24096">
    <property type="entry name" value="LONG-CHAIN-FATTY-ACID--COA LIGASE"/>
    <property type="match status" value="1"/>
</dbReference>
<keyword evidence="6" id="KW-1185">Reference proteome</keyword>
<dbReference type="PANTHER" id="PTHR24096:SF149">
    <property type="entry name" value="AMP-BINDING DOMAIN-CONTAINING PROTEIN-RELATED"/>
    <property type="match status" value="1"/>
</dbReference>
<dbReference type="InterPro" id="IPR020845">
    <property type="entry name" value="AMP-binding_CS"/>
</dbReference>
<evidence type="ECO:0000256" key="1">
    <source>
        <dbReference type="ARBA" id="ARBA00006432"/>
    </source>
</evidence>
<evidence type="ECO:0000313" key="5">
    <source>
        <dbReference type="EMBL" id="KAB5591372.1"/>
    </source>
</evidence>
<dbReference type="Pfam" id="PF00501">
    <property type="entry name" value="AMP-binding"/>
    <property type="match status" value="1"/>
</dbReference>
<dbReference type="AlphaFoldDB" id="A0A5N5QI01"/>
<dbReference type="InterPro" id="IPR045851">
    <property type="entry name" value="AMP-bd_C_sf"/>
</dbReference>
<dbReference type="EMBL" id="SSOP01000109">
    <property type="protein sequence ID" value="KAB5591372.1"/>
    <property type="molecule type" value="Genomic_DNA"/>
</dbReference>
<dbReference type="SUPFAM" id="SSF56801">
    <property type="entry name" value="Acetyl-CoA synthetase-like"/>
    <property type="match status" value="1"/>
</dbReference>
<evidence type="ECO:0000259" key="3">
    <source>
        <dbReference type="Pfam" id="PF00501"/>
    </source>
</evidence>